<proteinExistence type="predicted"/>
<dbReference type="AlphaFoldDB" id="B9RJ99"/>
<dbReference type="EMBL" id="EQ973783">
    <property type="protein sequence ID" value="EEF48401.1"/>
    <property type="molecule type" value="Genomic_DNA"/>
</dbReference>
<dbReference type="Proteomes" id="UP000008311">
    <property type="component" value="Unassembled WGS sequence"/>
</dbReference>
<name>B9RJ99_RICCO</name>
<accession>B9RJ99</accession>
<evidence type="ECO:0000313" key="2">
    <source>
        <dbReference type="Proteomes" id="UP000008311"/>
    </source>
</evidence>
<keyword evidence="2" id="KW-1185">Reference proteome</keyword>
<reference evidence="2" key="1">
    <citation type="journal article" date="2010" name="Nat. Biotechnol.">
        <title>Draft genome sequence of the oilseed species Ricinus communis.</title>
        <authorList>
            <person name="Chan A.P."/>
            <person name="Crabtree J."/>
            <person name="Zhao Q."/>
            <person name="Lorenzi H."/>
            <person name="Orvis J."/>
            <person name="Puiu D."/>
            <person name="Melake-Berhan A."/>
            <person name="Jones K.M."/>
            <person name="Redman J."/>
            <person name="Chen G."/>
            <person name="Cahoon E.B."/>
            <person name="Gedil M."/>
            <person name="Stanke M."/>
            <person name="Haas B.J."/>
            <person name="Wortman J.R."/>
            <person name="Fraser-Liggett C.M."/>
            <person name="Ravel J."/>
            <person name="Rabinowicz P.D."/>
        </authorList>
    </citation>
    <scope>NUCLEOTIDE SEQUENCE [LARGE SCALE GENOMIC DNA]</scope>
    <source>
        <strain evidence="2">cv. Hale</strain>
    </source>
</reference>
<organism evidence="1 2">
    <name type="scientific">Ricinus communis</name>
    <name type="common">Castor bean</name>
    <dbReference type="NCBI Taxonomy" id="3988"/>
    <lineage>
        <taxon>Eukaryota</taxon>
        <taxon>Viridiplantae</taxon>
        <taxon>Streptophyta</taxon>
        <taxon>Embryophyta</taxon>
        <taxon>Tracheophyta</taxon>
        <taxon>Spermatophyta</taxon>
        <taxon>Magnoliopsida</taxon>
        <taxon>eudicotyledons</taxon>
        <taxon>Gunneridae</taxon>
        <taxon>Pentapetalae</taxon>
        <taxon>rosids</taxon>
        <taxon>fabids</taxon>
        <taxon>Malpighiales</taxon>
        <taxon>Euphorbiaceae</taxon>
        <taxon>Acalyphoideae</taxon>
        <taxon>Acalypheae</taxon>
        <taxon>Ricinus</taxon>
    </lineage>
</organism>
<protein>
    <submittedName>
        <fullName evidence="1">Uncharacterized protein</fullName>
    </submittedName>
</protein>
<gene>
    <name evidence="1" type="ORF">RCOM_1032500</name>
</gene>
<sequence length="69" mass="8070">MRDEKERERDRDRDRETDRQFKLRSGWLCGVMSLSLALRLPFQGEVLFVCTRTQLKKDVDSPPACVIAT</sequence>
<dbReference type="InParanoid" id="B9RJ99"/>
<evidence type="ECO:0000313" key="1">
    <source>
        <dbReference type="EMBL" id="EEF48401.1"/>
    </source>
</evidence>